<protein>
    <submittedName>
        <fullName evidence="2">Class I SAM-dependent methyltransferase</fullName>
        <ecNumber evidence="2">2.1.-.-</ecNumber>
    </submittedName>
</protein>
<name>A0ABD5WX80_9EURY</name>
<reference evidence="2 3" key="1">
    <citation type="journal article" date="2019" name="Int. J. Syst. Evol. Microbiol.">
        <title>The Global Catalogue of Microorganisms (GCM) 10K type strain sequencing project: providing services to taxonomists for standard genome sequencing and annotation.</title>
        <authorList>
            <consortium name="The Broad Institute Genomics Platform"/>
            <consortium name="The Broad Institute Genome Sequencing Center for Infectious Disease"/>
            <person name="Wu L."/>
            <person name="Ma J."/>
        </authorList>
    </citation>
    <scope>NUCLEOTIDE SEQUENCE [LARGE SCALE GENOMIC DNA]</scope>
    <source>
        <strain evidence="2 3">DT55</strain>
    </source>
</reference>
<accession>A0ABD5WX80</accession>
<dbReference type="GO" id="GO:0032259">
    <property type="term" value="P:methylation"/>
    <property type="evidence" value="ECO:0007669"/>
    <property type="project" value="UniProtKB-KW"/>
</dbReference>
<gene>
    <name evidence="2" type="ORF">ACFQKD_04255</name>
</gene>
<dbReference type="GeneID" id="79269602"/>
<dbReference type="AlphaFoldDB" id="A0ABD5WX80"/>
<dbReference type="EMBL" id="JBHTAG010000002">
    <property type="protein sequence ID" value="MFC7096508.1"/>
    <property type="molecule type" value="Genomic_DNA"/>
</dbReference>
<dbReference type="Pfam" id="PF13649">
    <property type="entry name" value="Methyltransf_25"/>
    <property type="match status" value="1"/>
</dbReference>
<dbReference type="Gene3D" id="3.40.50.150">
    <property type="entry name" value="Vaccinia Virus protein VP39"/>
    <property type="match status" value="1"/>
</dbReference>
<evidence type="ECO:0000313" key="2">
    <source>
        <dbReference type="EMBL" id="MFC7096508.1"/>
    </source>
</evidence>
<dbReference type="SUPFAM" id="SSF53335">
    <property type="entry name" value="S-adenosyl-L-methionine-dependent methyltransferases"/>
    <property type="match status" value="1"/>
</dbReference>
<feature type="domain" description="Methyltransferase" evidence="1">
    <location>
        <begin position="60"/>
        <end position="146"/>
    </location>
</feature>
<dbReference type="GO" id="GO:0008168">
    <property type="term" value="F:methyltransferase activity"/>
    <property type="evidence" value="ECO:0007669"/>
    <property type="project" value="UniProtKB-KW"/>
</dbReference>
<dbReference type="EC" id="2.1.-.-" evidence="2"/>
<dbReference type="RefSeq" id="WP_276239022.1">
    <property type="nucleotide sequence ID" value="NZ_CP119989.1"/>
</dbReference>
<sequence>MTDPYGRAIRDHHRGERTDPLWCVDGDDRVEHPVERYYFAERDDAVYETLDDDGLATPLVDLGAGVGRDVRRFQRRYDGEVVGLDPSGHLVETMRERGLERAVEGDMFALRETFDRDRFRAAYAHGTQVGLARSRHGLRQFLADLAVVTTDDAVAVLDSYDPDADAARDLLGWRPDPTPGLGYRAFHFEYEGSVGDTLVFRLFSPAVLREACAGSAWRVDEVRYDRPEHYEAVLRKA</sequence>
<comment type="caution">
    <text evidence="2">The sequence shown here is derived from an EMBL/GenBank/DDBJ whole genome shotgun (WGS) entry which is preliminary data.</text>
</comment>
<proteinExistence type="predicted"/>
<dbReference type="InterPro" id="IPR029063">
    <property type="entry name" value="SAM-dependent_MTases_sf"/>
</dbReference>
<dbReference type="CDD" id="cd02440">
    <property type="entry name" value="AdoMet_MTases"/>
    <property type="match status" value="1"/>
</dbReference>
<keyword evidence="3" id="KW-1185">Reference proteome</keyword>
<keyword evidence="2" id="KW-0808">Transferase</keyword>
<evidence type="ECO:0000313" key="3">
    <source>
        <dbReference type="Proteomes" id="UP001596388"/>
    </source>
</evidence>
<evidence type="ECO:0000259" key="1">
    <source>
        <dbReference type="Pfam" id="PF13649"/>
    </source>
</evidence>
<keyword evidence="2" id="KW-0489">Methyltransferase</keyword>
<dbReference type="InterPro" id="IPR041698">
    <property type="entry name" value="Methyltransf_25"/>
</dbReference>
<dbReference type="Proteomes" id="UP001596388">
    <property type="component" value="Unassembled WGS sequence"/>
</dbReference>
<organism evidence="2 3">
    <name type="scientific">Halobaculum marinum</name>
    <dbReference type="NCBI Taxonomy" id="3031996"/>
    <lineage>
        <taxon>Archaea</taxon>
        <taxon>Methanobacteriati</taxon>
        <taxon>Methanobacteriota</taxon>
        <taxon>Stenosarchaea group</taxon>
        <taxon>Halobacteria</taxon>
        <taxon>Halobacteriales</taxon>
        <taxon>Haloferacaceae</taxon>
        <taxon>Halobaculum</taxon>
    </lineage>
</organism>